<evidence type="ECO:0000313" key="1">
    <source>
        <dbReference type="EMBL" id="MBM7717666.1"/>
    </source>
</evidence>
<keyword evidence="2" id="KW-1185">Reference proteome</keyword>
<evidence type="ECO:0000313" key="2">
    <source>
        <dbReference type="Proteomes" id="UP000823485"/>
    </source>
</evidence>
<feature type="non-terminal residue" evidence="1">
    <location>
        <position position="29"/>
    </location>
</feature>
<comment type="caution">
    <text evidence="1">The sequence shown here is derived from an EMBL/GenBank/DDBJ whole genome shotgun (WGS) entry which is preliminary data.</text>
</comment>
<gene>
    <name evidence="1" type="ORF">JOC94_004697</name>
</gene>
<reference evidence="1 2" key="1">
    <citation type="submission" date="2021-01" db="EMBL/GenBank/DDBJ databases">
        <title>Genomic Encyclopedia of Type Strains, Phase IV (KMG-IV): sequencing the most valuable type-strain genomes for metagenomic binning, comparative biology and taxonomic classification.</title>
        <authorList>
            <person name="Goeker M."/>
        </authorList>
    </citation>
    <scope>NUCLEOTIDE SEQUENCE [LARGE SCALE GENOMIC DNA]</scope>
    <source>
        <strain evidence="1 2">DSM 105453</strain>
    </source>
</reference>
<sequence>MGLVIALDISMGKSYKVTYDDQTCLSEGE</sequence>
<organism evidence="1 2">
    <name type="scientific">Siminovitchia thermophila</name>
    <dbReference type="NCBI Taxonomy" id="1245522"/>
    <lineage>
        <taxon>Bacteria</taxon>
        <taxon>Bacillati</taxon>
        <taxon>Bacillota</taxon>
        <taxon>Bacilli</taxon>
        <taxon>Bacillales</taxon>
        <taxon>Bacillaceae</taxon>
        <taxon>Siminovitchia</taxon>
    </lineage>
</organism>
<proteinExistence type="predicted"/>
<dbReference type="EMBL" id="JAFBFH010000065">
    <property type="protein sequence ID" value="MBM7717666.1"/>
    <property type="molecule type" value="Genomic_DNA"/>
</dbReference>
<evidence type="ECO:0008006" key="3">
    <source>
        <dbReference type="Google" id="ProtNLM"/>
    </source>
</evidence>
<dbReference type="Proteomes" id="UP000823485">
    <property type="component" value="Unassembled WGS sequence"/>
</dbReference>
<accession>A0ABS2RDD8</accession>
<name>A0ABS2RDD8_9BACI</name>
<protein>
    <recommendedName>
        <fullName evidence="3">IS110 family transposase</fullName>
    </recommendedName>
</protein>